<accession>Q550I7</accession>
<dbReference type="PANTHER" id="PTHR33576">
    <property type="entry name" value="CARBOHYDRATE BINDING DOMAIN-CONTAINING PROTEIN-RELATED"/>
    <property type="match status" value="1"/>
</dbReference>
<organism evidence="1 2">
    <name type="scientific">Dictyostelium discoideum</name>
    <name type="common">Social amoeba</name>
    <dbReference type="NCBI Taxonomy" id="44689"/>
    <lineage>
        <taxon>Eukaryota</taxon>
        <taxon>Amoebozoa</taxon>
        <taxon>Evosea</taxon>
        <taxon>Eumycetozoa</taxon>
        <taxon>Dictyostelia</taxon>
        <taxon>Dictyosteliales</taxon>
        <taxon>Dictyosteliaceae</taxon>
        <taxon>Dictyostelium</taxon>
    </lineage>
</organism>
<keyword evidence="2" id="KW-1185">Reference proteome</keyword>
<dbReference type="Proteomes" id="UP000002195">
    <property type="component" value="Unassembled WGS sequence"/>
</dbReference>
<dbReference type="PaxDb" id="44689-DDB0169011"/>
<reference evidence="1 2" key="1">
    <citation type="journal article" date="2005" name="Nature">
        <title>The genome of the social amoeba Dictyostelium discoideum.</title>
        <authorList>
            <consortium name="The Dictyostelium discoideum Sequencing Consortium"/>
            <person name="Eichinger L."/>
            <person name="Pachebat J.A."/>
            <person name="Glockner G."/>
            <person name="Rajandream M.A."/>
            <person name="Sucgang R."/>
            <person name="Berriman M."/>
            <person name="Song J."/>
            <person name="Olsen R."/>
            <person name="Szafranski K."/>
            <person name="Xu Q."/>
            <person name="Tunggal B."/>
            <person name="Kummerfeld S."/>
            <person name="Madera M."/>
            <person name="Konfortov B.A."/>
            <person name="Rivero F."/>
            <person name="Bankier A.T."/>
            <person name="Lehmann R."/>
            <person name="Hamlin N."/>
            <person name="Davies R."/>
            <person name="Gaudet P."/>
            <person name="Fey P."/>
            <person name="Pilcher K."/>
            <person name="Chen G."/>
            <person name="Saunders D."/>
            <person name="Sodergren E."/>
            <person name="Davis P."/>
            <person name="Kerhornou A."/>
            <person name="Nie X."/>
            <person name="Hall N."/>
            <person name="Anjard C."/>
            <person name="Hemphill L."/>
            <person name="Bason N."/>
            <person name="Farbrother P."/>
            <person name="Desany B."/>
            <person name="Just E."/>
            <person name="Morio T."/>
            <person name="Rost R."/>
            <person name="Churcher C."/>
            <person name="Cooper J."/>
            <person name="Haydock S."/>
            <person name="van Driessche N."/>
            <person name="Cronin A."/>
            <person name="Goodhead I."/>
            <person name="Muzny D."/>
            <person name="Mourier T."/>
            <person name="Pain A."/>
            <person name="Lu M."/>
            <person name="Harper D."/>
            <person name="Lindsay R."/>
            <person name="Hauser H."/>
            <person name="James K."/>
            <person name="Quiles M."/>
            <person name="Madan Babu M."/>
            <person name="Saito T."/>
            <person name="Buchrieser C."/>
            <person name="Wardroper A."/>
            <person name="Felder M."/>
            <person name="Thangavelu M."/>
            <person name="Johnson D."/>
            <person name="Knights A."/>
            <person name="Loulseged H."/>
            <person name="Mungall K."/>
            <person name="Oliver K."/>
            <person name="Price C."/>
            <person name="Quail M.A."/>
            <person name="Urushihara H."/>
            <person name="Hernandez J."/>
            <person name="Rabbinowitsch E."/>
            <person name="Steffen D."/>
            <person name="Sanders M."/>
            <person name="Ma J."/>
            <person name="Kohara Y."/>
            <person name="Sharp S."/>
            <person name="Simmonds M."/>
            <person name="Spiegler S."/>
            <person name="Tivey A."/>
            <person name="Sugano S."/>
            <person name="White B."/>
            <person name="Walker D."/>
            <person name="Woodward J."/>
            <person name="Winckler T."/>
            <person name="Tanaka Y."/>
            <person name="Shaulsky G."/>
            <person name="Schleicher M."/>
            <person name="Weinstock G."/>
            <person name="Rosenthal A."/>
            <person name="Cox E.C."/>
            <person name="Chisholm R.L."/>
            <person name="Gibbs R."/>
            <person name="Loomis W.F."/>
            <person name="Platzer M."/>
            <person name="Kay R.R."/>
            <person name="Williams J."/>
            <person name="Dear P.H."/>
            <person name="Noegel A.A."/>
            <person name="Barrell B."/>
            <person name="Kuspa A."/>
        </authorList>
    </citation>
    <scope>NUCLEOTIDE SEQUENCE [LARGE SCALE GENOMIC DNA]</scope>
    <source>
        <strain evidence="1 2">AX4</strain>
    </source>
</reference>
<dbReference type="FunCoup" id="Q86L12">
    <property type="interactions" value="877"/>
</dbReference>
<dbReference type="InParanoid" id="Q86L12"/>
<dbReference type="PhylomeDB" id="Q86L12"/>
<evidence type="ECO:0000313" key="2">
    <source>
        <dbReference type="Proteomes" id="UP000002195"/>
    </source>
</evidence>
<dbReference type="EMBL" id="AAFI02000019">
    <property type="protein sequence ID" value="EAL68928.1"/>
    <property type="molecule type" value="Genomic_DNA"/>
</dbReference>
<dbReference type="AlphaFoldDB" id="Q86L12"/>
<proteinExistence type="predicted"/>
<evidence type="ECO:0000313" key="1">
    <source>
        <dbReference type="EMBL" id="EAL68928.1"/>
    </source>
</evidence>
<gene>
    <name evidence="1" type="ORF">DDB_G0276853</name>
</gene>
<dbReference type="InterPro" id="IPR021837">
    <property type="entry name" value="CfaA/B/C"/>
</dbReference>
<dbReference type="OMA" id="CENESFG"/>
<dbReference type="VEuPathDB" id="AmoebaDB:DDB_G0276853"/>
<name>Q86L12_DICDI</name>
<dbReference type="dictyBase" id="DDB_G0276853"/>
<comment type="caution">
    <text evidence="1">The sequence shown here is derived from an EMBL/GenBank/DDBJ whole genome shotgun (WGS) entry which is preliminary data.</text>
</comment>
<accession>Q86L12</accession>
<dbReference type="HOGENOM" id="CLU_093656_0_0_1"/>
<dbReference type="KEGG" id="ddi:DDB_G0276853"/>
<dbReference type="Pfam" id="PF11912">
    <property type="entry name" value="CfaA_B_C"/>
    <property type="match status" value="1"/>
</dbReference>
<dbReference type="GeneID" id="8620814"/>
<protein>
    <submittedName>
        <fullName evidence="1">Uncharacterized protein</fullName>
    </submittedName>
</protein>
<dbReference type="eggNOG" id="ENOG502RHY8">
    <property type="taxonomic scope" value="Eukaryota"/>
</dbReference>
<dbReference type="PANTHER" id="PTHR33576:SF5">
    <property type="entry name" value="TRANSMEMBRANE PROTEIN"/>
    <property type="match status" value="1"/>
</dbReference>
<sequence>MNKFIFKIFILISFIILNNYYFCLGYTVPQLYANFIPYQNEKCIGDSIGVGLSITIGPCIGNIGSIVGSNFEVKSTSTFSLFVNALRVGIFQYDKVENGDKCFGRDYSEFYTYKNGTCNLTPPFLSAGNHLISNGTTIANGLPLNSQYSIFSITDSPFFGLPSDSINTQVYTQFNNENQNNCSISNQLYSIYFTNNLEINFNNDNNKENNYSITYSCDSNNQPTQNICNSNNNNSNNNTQCNTEEVPLDCSNSQSIYCIS</sequence>
<dbReference type="RefSeq" id="XP_642945.1">
    <property type="nucleotide sequence ID" value="XM_637853.1"/>
</dbReference>